<protein>
    <submittedName>
        <fullName evidence="4">U51-Deinotoxin-Dsu1a_1</fullName>
    </submittedName>
</protein>
<name>A0A4Q8KBT1_DEISU</name>
<dbReference type="Gene3D" id="2.10.25.160">
    <property type="entry name" value="Granulin"/>
    <property type="match status" value="1"/>
</dbReference>
<reference evidence="4" key="1">
    <citation type="submission" date="2017-05" db="EMBL/GenBank/DDBJ databases">
        <authorList>
            <person name="QRISCLOUD D."/>
        </authorList>
    </citation>
    <scope>NUCLEOTIDE SEQUENCE</scope>
</reference>
<evidence type="ECO:0000313" key="4">
    <source>
        <dbReference type="EMBL" id="SNX37222.1"/>
    </source>
</evidence>
<sequence>MILFTVATAVICMHFALAEICPDGSYCNRVCCKSSSHYRCCKHSNGVCCTDGFQCCPHGELCISVDGVNICAEFINIFSRRAIVPTVTQPSSSTQKINIA</sequence>
<evidence type="ECO:0000256" key="1">
    <source>
        <dbReference type="ARBA" id="ARBA00023157"/>
    </source>
</evidence>
<reference evidence="4" key="2">
    <citation type="submission" date="2019-05" db="EMBL/GenBank/DDBJ databases">
        <title>Unravelling the molecular evolution of spider venoms.</title>
        <authorList>
            <person name="Pineda S."/>
        </authorList>
    </citation>
    <scope>NUCLEOTIDE SEQUENCE</scope>
</reference>
<feature type="signal peptide" evidence="2">
    <location>
        <begin position="1"/>
        <end position="18"/>
    </location>
</feature>
<dbReference type="EMBL" id="HAHH01000610">
    <property type="protein sequence ID" value="SNX37222.1"/>
    <property type="molecule type" value="Transcribed_RNA"/>
</dbReference>
<dbReference type="InterPro" id="IPR037277">
    <property type="entry name" value="Granulin_sf"/>
</dbReference>
<dbReference type="Pfam" id="PF00396">
    <property type="entry name" value="Granulin"/>
    <property type="match status" value="1"/>
</dbReference>
<evidence type="ECO:0000256" key="2">
    <source>
        <dbReference type="SAM" id="SignalP"/>
    </source>
</evidence>
<proteinExistence type="predicted"/>
<evidence type="ECO:0000259" key="3">
    <source>
        <dbReference type="Pfam" id="PF00396"/>
    </source>
</evidence>
<feature type="domain" description="Granulins" evidence="3">
    <location>
        <begin position="31"/>
        <end position="62"/>
    </location>
</feature>
<accession>A0A4Q8KBT1</accession>
<keyword evidence="2" id="KW-0732">Signal</keyword>
<keyword evidence="1" id="KW-1015">Disulfide bond</keyword>
<feature type="chain" id="PRO_5020963200" evidence="2">
    <location>
        <begin position="19"/>
        <end position="100"/>
    </location>
</feature>
<dbReference type="InterPro" id="IPR000118">
    <property type="entry name" value="Granulin"/>
</dbReference>
<dbReference type="AlphaFoldDB" id="A0A4Q8KBT1"/>
<organism evidence="4">
    <name type="scientific">Deinopis subrufa</name>
    <name type="common">Rufous net-casting spider</name>
    <dbReference type="NCBI Taxonomy" id="1905329"/>
    <lineage>
        <taxon>Eukaryota</taxon>
        <taxon>Metazoa</taxon>
        <taxon>Ecdysozoa</taxon>
        <taxon>Arthropoda</taxon>
        <taxon>Chelicerata</taxon>
        <taxon>Arachnida</taxon>
        <taxon>Araneae</taxon>
        <taxon>Araneomorphae</taxon>
        <taxon>Entelegynae</taxon>
        <taxon>Deinopoidea</taxon>
        <taxon>Deinopidae</taxon>
        <taxon>Deinopis</taxon>
    </lineage>
</organism>